<dbReference type="Proteomes" id="UP001215216">
    <property type="component" value="Chromosome"/>
</dbReference>
<name>A0ABY8FZX0_9ACTO</name>
<feature type="transmembrane region" description="Helical" evidence="1">
    <location>
        <begin position="97"/>
        <end position="119"/>
    </location>
</feature>
<proteinExistence type="predicted"/>
<dbReference type="PANTHER" id="PTHR36435:SF1">
    <property type="entry name" value="CAAX AMINO TERMINAL PROTEASE FAMILY PROTEIN"/>
    <property type="match status" value="1"/>
</dbReference>
<keyword evidence="1" id="KW-0812">Transmembrane</keyword>
<organism evidence="3 4">
    <name type="scientific">Arcanobacterium canis</name>
    <dbReference type="NCBI Taxonomy" id="999183"/>
    <lineage>
        <taxon>Bacteria</taxon>
        <taxon>Bacillati</taxon>
        <taxon>Actinomycetota</taxon>
        <taxon>Actinomycetes</taxon>
        <taxon>Actinomycetales</taxon>
        <taxon>Actinomycetaceae</taxon>
        <taxon>Arcanobacterium</taxon>
    </lineage>
</organism>
<evidence type="ECO:0000259" key="2">
    <source>
        <dbReference type="Pfam" id="PF02517"/>
    </source>
</evidence>
<keyword evidence="1" id="KW-0472">Membrane</keyword>
<dbReference type="GO" id="GO:0008237">
    <property type="term" value="F:metallopeptidase activity"/>
    <property type="evidence" value="ECO:0007669"/>
    <property type="project" value="UniProtKB-KW"/>
</dbReference>
<feature type="transmembrane region" description="Helical" evidence="1">
    <location>
        <begin position="131"/>
        <end position="149"/>
    </location>
</feature>
<keyword evidence="3" id="KW-0482">Metalloprotease</keyword>
<protein>
    <submittedName>
        <fullName evidence="3">CPBP family intramembrane metalloprotease</fullName>
        <ecNumber evidence="3">3.4.-.-</ecNumber>
    </submittedName>
</protein>
<feature type="domain" description="CAAX prenyl protease 2/Lysostaphin resistance protein A-like" evidence="2">
    <location>
        <begin position="97"/>
        <end position="194"/>
    </location>
</feature>
<dbReference type="EC" id="3.4.-.-" evidence="3"/>
<feature type="transmembrane region" description="Helical" evidence="1">
    <location>
        <begin position="30"/>
        <end position="56"/>
    </location>
</feature>
<keyword evidence="1" id="KW-1133">Transmembrane helix</keyword>
<dbReference type="InterPro" id="IPR003675">
    <property type="entry name" value="Rce1/LyrA-like_dom"/>
</dbReference>
<feature type="transmembrane region" description="Helical" evidence="1">
    <location>
        <begin position="7"/>
        <end position="24"/>
    </location>
</feature>
<dbReference type="RefSeq" id="WP_278013398.1">
    <property type="nucleotide sequence ID" value="NZ_CP121208.1"/>
</dbReference>
<feature type="transmembrane region" description="Helical" evidence="1">
    <location>
        <begin position="182"/>
        <end position="200"/>
    </location>
</feature>
<feature type="transmembrane region" description="Helical" evidence="1">
    <location>
        <begin position="206"/>
        <end position="226"/>
    </location>
</feature>
<keyword evidence="4" id="KW-1185">Reference proteome</keyword>
<sequence>MKKHFSFPLLYTLVTGILFAYIYHVKNISYGTFAFIQASCWAFAIIAAASFIYCYLRPSSLPEVSRPGWKLILIPLVPSAIIFAYCISSNAALDWRFFAPLILAISVGVGEELIFRKVVLSSLLKSTSPRSAILISAVLFSLFHIVNIFGGQSGASTVKQLLATFVAGLVYAVMYLYSRNIMWVIVAHAMWDYVGFTLTIAPDPTITQFVAIVPLLEIIAMFVIIFRHRELLSNQIVKK</sequence>
<evidence type="ECO:0000313" key="4">
    <source>
        <dbReference type="Proteomes" id="UP001215216"/>
    </source>
</evidence>
<dbReference type="PANTHER" id="PTHR36435">
    <property type="entry name" value="SLR1288 PROTEIN"/>
    <property type="match status" value="1"/>
</dbReference>
<evidence type="ECO:0000256" key="1">
    <source>
        <dbReference type="SAM" id="Phobius"/>
    </source>
</evidence>
<evidence type="ECO:0000313" key="3">
    <source>
        <dbReference type="EMBL" id="WFM84003.1"/>
    </source>
</evidence>
<reference evidence="3 4" key="1">
    <citation type="submission" date="2023-03" db="EMBL/GenBank/DDBJ databases">
        <title>Complete genome of Arcanobacterium canis strain DSM 25104 isolated in 2010 from a canine otitis externa in Germany.</title>
        <authorList>
            <person name="Borowiak M."/>
            <person name="Kreitlow A."/>
            <person name="Malorny B."/>
            <person name="Laemmler C."/>
            <person name="Prenger-Berninghoff E."/>
            <person name="Ploetz M."/>
            <person name="Abdulmawjood A."/>
        </authorList>
    </citation>
    <scope>NUCLEOTIDE SEQUENCE [LARGE SCALE GENOMIC DNA]</scope>
    <source>
        <strain evidence="3 4">DSM 25104</strain>
    </source>
</reference>
<feature type="transmembrane region" description="Helical" evidence="1">
    <location>
        <begin position="161"/>
        <end position="177"/>
    </location>
</feature>
<dbReference type="EMBL" id="CP121208">
    <property type="protein sequence ID" value="WFM84003.1"/>
    <property type="molecule type" value="Genomic_DNA"/>
</dbReference>
<keyword evidence="3" id="KW-0378">Hydrolase</keyword>
<dbReference type="InterPro" id="IPR052710">
    <property type="entry name" value="CAAX_protease"/>
</dbReference>
<keyword evidence="3" id="KW-0645">Protease</keyword>
<feature type="transmembrane region" description="Helical" evidence="1">
    <location>
        <begin position="68"/>
        <end position="91"/>
    </location>
</feature>
<gene>
    <name evidence="3" type="ORF">P7079_03250</name>
</gene>
<accession>A0ABY8FZX0</accession>
<dbReference type="Pfam" id="PF02517">
    <property type="entry name" value="Rce1-like"/>
    <property type="match status" value="1"/>
</dbReference>